<reference evidence="18" key="16">
    <citation type="submission" date="2025-04" db="UniProtKB">
        <authorList>
            <consortium name="RefSeq"/>
        </authorList>
    </citation>
    <scope>IDENTIFICATION</scope>
</reference>
<dbReference type="SMART" id="SM00409">
    <property type="entry name" value="IG"/>
    <property type="match status" value="1"/>
</dbReference>
<dbReference type="SMR" id="Q6DH50"/>
<feature type="domain" description="Ig-like" evidence="12">
    <location>
        <begin position="31"/>
        <end position="113"/>
    </location>
</feature>
<dbReference type="EMBL" id="BC076132">
    <property type="protein sequence ID" value="AAH76132.1"/>
    <property type="molecule type" value="mRNA"/>
</dbReference>
<name>Q6DH50_DANRE</name>
<keyword evidence="2 10" id="KW-0812">Transmembrane</keyword>
<keyword evidence="5 10" id="KW-0472">Membrane</keyword>
<evidence type="ECO:0000256" key="7">
    <source>
        <dbReference type="ARBA" id="ARBA00023180"/>
    </source>
</evidence>
<dbReference type="Proteomes" id="UP000000437">
    <property type="component" value="Chromosome 21"/>
</dbReference>
<reference evidence="16 17" key="7">
    <citation type="journal article" date="2013" name="Nature">
        <title>The zebrafish reference genome sequence and its relationship to the human genome.</title>
        <authorList>
            <consortium name="Genome Reference Consortium Zebrafish"/>
            <person name="Howe K."/>
            <person name="Clark M.D."/>
            <person name="Torroja C.F."/>
            <person name="Torrance J."/>
            <person name="Berthelot C."/>
            <person name="Muffato M."/>
            <person name="Collins J.E."/>
            <person name="Humphray S."/>
            <person name="McLaren K."/>
            <person name="Matthews L."/>
            <person name="McLaren S."/>
            <person name="Sealy I."/>
            <person name="Caccamo M."/>
            <person name="Churcher C."/>
            <person name="Scott C."/>
            <person name="Barrett J.C."/>
            <person name="Koch R."/>
            <person name="Rauch G.J."/>
            <person name="White S."/>
            <person name="Chow W."/>
            <person name="Kilian B."/>
            <person name="Quintais L.T."/>
            <person name="Guerra-Assuncao J.A."/>
            <person name="Zhou Y."/>
            <person name="Gu Y."/>
            <person name="Yen J."/>
            <person name="Vogel J.H."/>
            <person name="Eyre T."/>
            <person name="Redmond S."/>
            <person name="Banerjee R."/>
            <person name="Chi J."/>
            <person name="Fu B."/>
            <person name="Langley E."/>
            <person name="Maguire S.F."/>
            <person name="Laird G.K."/>
            <person name="Lloyd D."/>
            <person name="Kenyon E."/>
            <person name="Donaldson S."/>
            <person name="Sehra H."/>
            <person name="Almeida-King J."/>
            <person name="Loveland J."/>
            <person name="Trevanion S."/>
            <person name="Jones M."/>
            <person name="Quail M."/>
            <person name="Willey D."/>
            <person name="Hunt A."/>
            <person name="Burton J."/>
            <person name="Sims S."/>
            <person name="McLay K."/>
            <person name="Plumb B."/>
            <person name="Davis J."/>
            <person name="Clee C."/>
            <person name="Oliver K."/>
            <person name="Clark R."/>
            <person name="Riddle C."/>
            <person name="Elliot D."/>
            <person name="Eliott D."/>
            <person name="Threadgold G."/>
            <person name="Harden G."/>
            <person name="Ware D."/>
            <person name="Begum S."/>
            <person name="Mortimore B."/>
            <person name="Mortimer B."/>
            <person name="Kerry G."/>
            <person name="Heath P."/>
            <person name="Phillimore B."/>
            <person name="Tracey A."/>
            <person name="Corby N."/>
            <person name="Dunn M."/>
            <person name="Johnson C."/>
            <person name="Wood J."/>
            <person name="Clark S."/>
            <person name="Pelan S."/>
            <person name="Griffiths G."/>
            <person name="Smith M."/>
            <person name="Glithero R."/>
            <person name="Howden P."/>
            <person name="Barker N."/>
            <person name="Lloyd C."/>
            <person name="Stevens C."/>
            <person name="Harley J."/>
            <person name="Holt K."/>
            <person name="Panagiotidis G."/>
            <person name="Lovell J."/>
            <person name="Beasley H."/>
            <person name="Henderson C."/>
            <person name="Gordon D."/>
            <person name="Auger K."/>
            <person name="Wright D."/>
            <person name="Collins J."/>
            <person name="Raisen C."/>
            <person name="Dyer L."/>
            <person name="Leung K."/>
            <person name="Robertson L."/>
            <person name="Ambridge K."/>
            <person name="Leongamornlert D."/>
            <person name="McGuire S."/>
            <person name="Gilderthorp R."/>
            <person name="Griffiths C."/>
            <person name="Manthravadi D."/>
            <person name="Nichol S."/>
            <person name="Barker G."/>
            <person name="Whitehead S."/>
            <person name="Kay M."/>
            <person name="Brown J."/>
            <person name="Murnane C."/>
            <person name="Gray E."/>
            <person name="Humphries M."/>
            <person name="Sycamore N."/>
            <person name="Barker D."/>
            <person name="Saunders D."/>
            <person name="Wallis J."/>
            <person name="Babbage A."/>
            <person name="Hammond S."/>
            <person name="Mashreghi-Mohammadi M."/>
            <person name="Barr L."/>
            <person name="Martin S."/>
            <person name="Wray P."/>
            <person name="Ellington A."/>
            <person name="Matthews N."/>
            <person name="Ellwood M."/>
            <person name="Woodmansey R."/>
            <person name="Clark G."/>
            <person name="Cooper J."/>
            <person name="Cooper J."/>
            <person name="Tromans A."/>
            <person name="Grafham D."/>
            <person name="Skuce C."/>
            <person name="Pandian R."/>
            <person name="Andrews R."/>
            <person name="Harrison E."/>
            <person name="Kimberley A."/>
            <person name="Garnett J."/>
            <person name="Fosker N."/>
            <person name="Hall R."/>
            <person name="Garner P."/>
            <person name="Kelly D."/>
            <person name="Bird C."/>
            <person name="Palmer S."/>
            <person name="Gehring I."/>
            <person name="Berger A."/>
            <person name="Dooley C.M."/>
            <person name="Ersan-Urun Z."/>
            <person name="Eser C."/>
            <person name="Geiger H."/>
            <person name="Geisler M."/>
            <person name="Karotki L."/>
            <person name="Kirn A."/>
            <person name="Konantz J."/>
            <person name="Konantz M."/>
            <person name="Oberlander M."/>
            <person name="Rudolph-Geiger S."/>
            <person name="Teucke M."/>
            <person name="Lanz C."/>
            <person name="Raddatz G."/>
            <person name="Osoegawa K."/>
            <person name="Zhu B."/>
            <person name="Rapp A."/>
            <person name="Widaa S."/>
            <person name="Langford C."/>
            <person name="Yang F."/>
            <person name="Schuster S.C."/>
            <person name="Carter N.P."/>
            <person name="Harrow J."/>
            <person name="Ning Z."/>
            <person name="Herrero J."/>
            <person name="Searle S.M."/>
            <person name="Enright A."/>
            <person name="Geisler R."/>
            <person name="Plasterk R.H."/>
            <person name="Lee C."/>
            <person name="Westerfield M."/>
            <person name="de Jong P.J."/>
            <person name="Zon L.I."/>
            <person name="Postlethwait J.H."/>
            <person name="Nusslein-Volhard C."/>
            <person name="Hubbard T.J."/>
            <person name="Roest Crollius H."/>
            <person name="Rogers J."/>
            <person name="Stemple D.L."/>
        </authorList>
    </citation>
    <scope>NUCLEOTIDE SEQUENCE [LARGE SCALE GENOMIC DNA]</scope>
    <source>
        <strain evidence="16">Tuebingen</strain>
    </source>
</reference>
<accession>Q6DH50</accession>
<reference evidence="14" key="2">
    <citation type="submission" date="2007-02" db="EMBL/GenBank/DDBJ databases">
        <title>Kidney injury molecule 1 (Kim1) is a novel ciliary receptor and interactor of polycystin 2.</title>
        <authorList>
            <person name="Kuehn E.W."/>
            <person name="Putz M."/>
            <person name="Walz G."/>
            <person name="Kramer-Zucker A."/>
        </authorList>
    </citation>
    <scope>NUCLEOTIDE SEQUENCE</scope>
</reference>
<feature type="chain" id="PRO_5035034006" evidence="11 18">
    <location>
        <begin position="23"/>
        <end position="264"/>
    </location>
</feature>
<sequence length="264" mass="29575">MTDLHSWFLSSWILCCLTICRCSDIIVQSFEGDNVTLPCKYDSRYHGKCEICWMRGDIPSRGCGEEIIASDGDKVSTRNSDRYDLAGPIQHGDVSLTIFNIDKTDSGKYGCRVHVPGWFNDEKYYVHLIVDDDNKTRKEISSTISPSYAPRSSTAGMWLSNTTSVEPSVSVVYHESSSAESKDNVTVSAVLVPVLLLLLALIAIAAAFMWKQKKKTRASLEVRQNSEISVIYSNSGSSVGLYNREMAVENVYQIQAESEYEQWH</sequence>
<dbReference type="GO" id="GO:0060097">
    <property type="term" value="P:cytoskeletal rearrangement involved in phagocytosis, engulfment"/>
    <property type="evidence" value="ECO:0000315"/>
    <property type="project" value="ZFIN"/>
</dbReference>
<reference evidence="18" key="15">
    <citation type="journal article" date="2023" name="J. Cell Biol.">
        <title>Myelination generates aberrant ultrastructure that is resolved by microglia.</title>
        <authorList>
            <person name="Djannatian M."/>
            <person name="Radha S."/>
            <person name="Weikert U."/>
            <person name="Safaiyan S."/>
            <person name="Wrede C."/>
            <person name="Deichsel C."/>
            <person name="Kislinger G."/>
            <person name="Rhomberg A."/>
            <person name="Ruhwedel T."/>
            <person name="Campbell D.S."/>
            <person name="van Ham T."/>
            <person name="Schmid B."/>
            <person name="Hegermann J."/>
            <person name="Mobius W."/>
            <person name="Schifferer M."/>
            <person name="Simons M."/>
        </authorList>
    </citation>
    <scope>NUCLEOTIDE SEQUENCE</scope>
</reference>
<dbReference type="Ensembl" id="ENSDART00000058774.6">
    <property type="protein sequence ID" value="ENSDARP00000058773.4"/>
    <property type="gene ID" value="ENSDARG00000040178.6"/>
</dbReference>
<gene>
    <name evidence="16 18 19" type="primary">havcr1</name>
    <name evidence="18" type="synonym">DrTIM-4</name>
    <name evidence="14 18" type="synonym">kim1</name>
    <name evidence="18" type="synonym">kim4</name>
    <name evidence="18" type="synonym">TIM-1</name>
    <name evidence="18" type="synonym">Tim-4</name>
    <name evidence="18" type="synonym">timd1</name>
    <name evidence="18" type="synonym">wu:fb01b10</name>
    <name evidence="13 18" type="synonym">zgc:92647</name>
</gene>
<accession>B0CLX1</accession>
<reference evidence="18" key="9">
    <citation type="journal article" date="2015" name="Nat. Commun.">
        <title>RFX transcription factors are essential for hearing in mice.</title>
        <authorList>
            <person name="Elkon R."/>
            <person name="Milon B."/>
            <person name="Morrison L."/>
            <person name="Shah M."/>
            <person name="Vijayakumar S."/>
            <person name="Racherla M."/>
            <person name="Leitch C.C."/>
            <person name="Silipino L."/>
            <person name="Hadi S."/>
            <person name="Weiss-Gayet M."/>
            <person name="Barras E."/>
            <person name="Schmid C.D."/>
            <person name="Ait-Lounis A."/>
            <person name="Barnes A."/>
            <person name="Song Y."/>
            <person name="Eisenman D.J."/>
            <person name="Eliyahu E."/>
            <person name="Frolenkov G.I."/>
            <person name="Strome S.E."/>
            <person name="Durand B."/>
            <person name="Zaghloul N.A."/>
            <person name="Jones S.M."/>
            <person name="Reith W."/>
            <person name="Hertzano R."/>
        </authorList>
    </citation>
    <scope>NUCLEOTIDE SEQUENCE</scope>
</reference>
<dbReference type="RefSeq" id="NP_001002434.1">
    <property type="nucleotide sequence ID" value="NM_001002434.1"/>
</dbReference>
<dbReference type="KEGG" id="dre:436707"/>
<dbReference type="GO" id="GO:0043652">
    <property type="term" value="P:engulfment of apoptotic cell"/>
    <property type="evidence" value="ECO:0000315"/>
    <property type="project" value="ZFIN"/>
</dbReference>
<reference evidence="18" key="12">
    <citation type="journal article" date="2021" name="Comp. Biochem. Physiol. C Toxicol. Pharmacol.">
        <title>Genipin induces developmental toxicity through oxidative stress and apoptosis in zebrafish.</title>
        <authorList>
            <person name="Xia Z.S."/>
            <person name="Hao E.W."/>
            <person name="Wei Y.T."/>
            <person name="Hou X.T."/>
            <person name="Chen Z.M."/>
            <person name="Wei M."/>
            <person name="Du Z.C."/>
            <person name="Deng J.G."/>
        </authorList>
    </citation>
    <scope>NUCLEOTIDE SEQUENCE</scope>
</reference>
<dbReference type="ZFIN" id="ZDB-GENE-040718-131">
    <property type="gene designation" value="havcr1"/>
</dbReference>
<dbReference type="PROSITE" id="PS50835">
    <property type="entry name" value="IG_LIKE"/>
    <property type="match status" value="1"/>
</dbReference>
<reference evidence="15" key="3">
    <citation type="submission" date="2008-01" db="EMBL/GenBank/DDBJ databases">
        <authorList>
            <person name="Martin S.and.Wright.G.J."/>
        </authorList>
    </citation>
    <scope>NUCLEOTIDE SEQUENCE</scope>
</reference>
<evidence type="ECO:0000256" key="11">
    <source>
        <dbReference type="SAM" id="SignalP"/>
    </source>
</evidence>
<evidence type="ECO:0000313" key="14">
    <source>
        <dbReference type="EMBL" id="ABP97434.1"/>
    </source>
</evidence>
<evidence type="ECO:0000256" key="6">
    <source>
        <dbReference type="ARBA" id="ARBA00023157"/>
    </source>
</evidence>
<evidence type="ECO:0000313" key="19">
    <source>
        <dbReference type="ZFIN" id="ZDB-GENE-040718-131"/>
    </source>
</evidence>
<evidence type="ECO:0000256" key="8">
    <source>
        <dbReference type="ARBA" id="ARBA00023319"/>
    </source>
</evidence>
<evidence type="ECO:0000256" key="10">
    <source>
        <dbReference type="SAM" id="Phobius"/>
    </source>
</evidence>
<dbReference type="GO" id="GO:0043277">
    <property type="term" value="P:apoptotic cell clearance"/>
    <property type="evidence" value="ECO:0000315"/>
    <property type="project" value="ZFIN"/>
</dbReference>
<protein>
    <submittedName>
        <fullName evidence="16 18">Hepatitis A virus cellular receptor 1</fullName>
    </submittedName>
    <submittedName>
        <fullName evidence="14">Kidney injury molecule 1</fullName>
    </submittedName>
    <submittedName>
        <fullName evidence="15">Zgc:92647</fullName>
    </submittedName>
</protein>
<keyword evidence="3 11" id="KW-0732">Signal</keyword>
<evidence type="ECO:0000313" key="13">
    <source>
        <dbReference type="EMBL" id="AAH76132.1"/>
    </source>
</evidence>
<feature type="signal peptide" evidence="11">
    <location>
        <begin position="1"/>
        <end position="22"/>
    </location>
</feature>
<dbReference type="SUPFAM" id="SSF48726">
    <property type="entry name" value="Immunoglobulin"/>
    <property type="match status" value="1"/>
</dbReference>
<evidence type="ECO:0000313" key="18">
    <source>
        <dbReference type="RefSeq" id="NP_001002434.1"/>
    </source>
</evidence>
<keyword evidence="6" id="KW-1015">Disulfide bond</keyword>
<evidence type="ECO:0000256" key="2">
    <source>
        <dbReference type="ARBA" id="ARBA00022692"/>
    </source>
</evidence>
<reference evidence="18" key="4">
    <citation type="journal article" date="2010" name="Mol. Cell. Proteomics">
        <title>Construction of a large extracellular protein interaction network and its resolution by spatiotemporal expression profiling.</title>
        <authorList>
            <person name="Martin S."/>
            <person name="Sollner C."/>
            <person name="Charoensawan V."/>
            <person name="Adryan B."/>
            <person name="Thisse B."/>
            <person name="Thisse C."/>
            <person name="Teichmann S."/>
            <person name="Wright G.J."/>
        </authorList>
    </citation>
    <scope>NUCLEOTIDE SEQUENCE</scope>
</reference>
<dbReference type="EMBL" id="CU638767">
    <property type="protein sequence ID" value="CAP71916.1"/>
    <property type="molecule type" value="mRNA"/>
</dbReference>
<dbReference type="GeneTree" id="ENSGT00940000163509"/>
<keyword evidence="17" id="KW-1185">Reference proteome</keyword>
<reference evidence="18" key="8">
    <citation type="journal article" date="2014" name="Nat. Commun.">
        <title>Distinct roles for BAI1 and TIM-4 in the engulfment of dying neurons by microglia.</title>
        <authorList>
            <person name="Mazaheri F."/>
            <person name="Breus O."/>
            <person name="Durdu S."/>
            <person name="Haas P."/>
            <person name="Wittbrodt J."/>
            <person name="Gilmour D."/>
            <person name="Peri F."/>
        </authorList>
    </citation>
    <scope>NUCLEOTIDE SEQUENCE</scope>
</reference>
<organism evidence="15">
    <name type="scientific">Danio rerio</name>
    <name type="common">Zebrafish</name>
    <name type="synonym">Brachydanio rerio</name>
    <dbReference type="NCBI Taxonomy" id="7955"/>
    <lineage>
        <taxon>Eukaryota</taxon>
        <taxon>Metazoa</taxon>
        <taxon>Chordata</taxon>
        <taxon>Craniata</taxon>
        <taxon>Vertebrata</taxon>
        <taxon>Euteleostomi</taxon>
        <taxon>Actinopterygii</taxon>
        <taxon>Neopterygii</taxon>
        <taxon>Teleostei</taxon>
        <taxon>Ostariophysi</taxon>
        <taxon>Cypriniformes</taxon>
        <taxon>Danionidae</taxon>
        <taxon>Danioninae</taxon>
        <taxon>Danio</taxon>
    </lineage>
</organism>
<dbReference type="GeneID" id="436707"/>
<evidence type="ECO:0000256" key="4">
    <source>
        <dbReference type="ARBA" id="ARBA00022989"/>
    </source>
</evidence>
<dbReference type="OrthoDB" id="434099at2759"/>
<reference evidence="13" key="1">
    <citation type="submission" date="2004-07" db="EMBL/GenBank/DDBJ databases">
        <authorList>
            <consortium name="NIH - Zebrafish Gene Collection (ZGC) project"/>
        </authorList>
    </citation>
    <scope>NUCLEOTIDE SEQUENCE [LARGE SCALE MRNA]</scope>
    <source>
        <tissue evidence="13">Eye</tissue>
    </source>
</reference>
<reference evidence="18" key="10">
    <citation type="journal article" date="2016" name="J. Am. Soc. Nephrol.">
        <title>Retinoic Acid Signaling Coordinates Macrophage-Dependent Injury and Repair after AKI.</title>
        <authorList>
            <person name="Chiba T."/>
            <person name="Skrypnyk N.I."/>
            <person name="Skvarca L.B."/>
            <person name="Penchev R."/>
            <person name="Zhang K.X."/>
            <person name="Rochon E.R."/>
            <person name="Fall J.L."/>
            <person name="Paueksakon P."/>
            <person name="Yang H."/>
            <person name="Alford C.E."/>
            <person name="Roman B.L."/>
            <person name="Zhang M.Z."/>
            <person name="Harris R."/>
            <person name="Hukriede N.A."/>
            <person name="de Caestecker M.P."/>
        </authorList>
    </citation>
    <scope>NUCLEOTIDE SEQUENCE</scope>
</reference>
<keyword evidence="18" id="KW-0675">Receptor</keyword>
<evidence type="ECO:0000259" key="12">
    <source>
        <dbReference type="PROSITE" id="PS50835"/>
    </source>
</evidence>
<evidence type="ECO:0000256" key="1">
    <source>
        <dbReference type="ARBA" id="ARBA00004479"/>
    </source>
</evidence>
<dbReference type="InterPro" id="IPR003599">
    <property type="entry name" value="Ig_sub"/>
</dbReference>
<feature type="transmembrane region" description="Helical" evidence="10">
    <location>
        <begin position="190"/>
        <end position="210"/>
    </location>
</feature>
<evidence type="ECO:0000313" key="16">
    <source>
        <dbReference type="Ensembl" id="ENSDARP00000058773"/>
    </source>
</evidence>
<dbReference type="ExpressionAtlas" id="Q6DH50">
    <property type="expression patterns" value="baseline and differential"/>
</dbReference>
<reference evidence="18" key="5">
    <citation type="journal article" date="2010" name="Mol. Cell. Proteomics">
        <title>The impact of gene expression regulation on evolution of extracellular signaling pathways.</title>
        <authorList>
            <person name="Charoensawan V."/>
            <person name="Adryan B."/>
            <person name="Martin S."/>
            <person name="Sollner C."/>
            <person name="Thisse B."/>
            <person name="Thisse C."/>
            <person name="Wright G.J."/>
            <person name="Teichmann S.A."/>
        </authorList>
    </citation>
    <scope>NUCLEOTIDE SEQUENCE</scope>
</reference>
<dbReference type="PANTHER" id="PTHR46608">
    <property type="entry name" value="T-CELL IMMUNOGLOBULIN AND MUCIN DOMAIN-CONTAINING PROTEIN 4"/>
    <property type="match status" value="1"/>
</dbReference>
<dbReference type="AlphaFoldDB" id="Q6DH50"/>
<evidence type="ECO:0000256" key="3">
    <source>
        <dbReference type="ARBA" id="ARBA00022729"/>
    </source>
</evidence>
<dbReference type="FunFam" id="2.60.40.10:FF:000774">
    <property type="entry name" value="Hepatitis A virus cellular receptor 1"/>
    <property type="match status" value="1"/>
</dbReference>
<dbReference type="InterPro" id="IPR013783">
    <property type="entry name" value="Ig-like_fold"/>
</dbReference>
<evidence type="ECO:0000313" key="17">
    <source>
        <dbReference type="Proteomes" id="UP000000437"/>
    </source>
</evidence>
<dbReference type="GO" id="GO:0016020">
    <property type="term" value="C:membrane"/>
    <property type="evidence" value="ECO:0007669"/>
    <property type="project" value="UniProtKB-SubCell"/>
</dbReference>
<dbReference type="EMBL" id="CU463029">
    <property type="status" value="NOT_ANNOTATED_CDS"/>
    <property type="molecule type" value="Genomic_DNA"/>
</dbReference>
<dbReference type="PANTHER" id="PTHR46608:SF3">
    <property type="entry name" value="T-CELL IMMUNOGLOBULIN AND MUCIN DOMAIN-CONTAINING PROTEIN 4"/>
    <property type="match status" value="1"/>
</dbReference>
<reference evidence="18" key="11">
    <citation type="journal article" date="2021" name="Biomolecules">
        <title>Innate Immune Response to Fasting and Refeeding in the Zebrafish Kidney.</title>
        <authorList>
            <person name="Liao Z."/>
            <person name="Lin D."/>
            <person name="Jia J."/>
            <person name="Cai R."/>
            <person name="Yu Y."/>
            <person name="Li W."/>
        </authorList>
    </citation>
    <scope>NUCLEOTIDE SEQUENCE</scope>
</reference>
<evidence type="ECO:0000256" key="9">
    <source>
        <dbReference type="ARBA" id="ARBA00038203"/>
    </source>
</evidence>
<dbReference type="AGR" id="ZFIN:ZDB-GENE-040718-131"/>
<reference evidence="18" key="14">
    <citation type="journal article" date="2022" name="Sci. Adv.">
        <title>A lysosomal regulatory circuit essential for the development and function of microglia.</title>
        <authorList>
            <person name="Iyer H."/>
            <person name="Shen K."/>
            <person name="Meireles A.M."/>
            <person name="Talbot W.S."/>
        </authorList>
    </citation>
    <scope>NUCLEOTIDE SEQUENCE</scope>
</reference>
<dbReference type="CTD" id="26762"/>
<keyword evidence="8" id="KW-0393">Immunoglobulin domain</keyword>
<dbReference type="Gene3D" id="2.60.40.10">
    <property type="entry name" value="Immunoglobulins"/>
    <property type="match status" value="1"/>
</dbReference>
<keyword evidence="4 10" id="KW-1133">Transmembrane helix</keyword>
<dbReference type="HOGENOM" id="CLU_047504_2_2_1"/>
<evidence type="ECO:0000313" key="15">
    <source>
        <dbReference type="EMBL" id="CAP71916.1"/>
    </source>
</evidence>
<comment type="subcellular location">
    <subcellularLocation>
        <location evidence="1">Membrane</location>
        <topology evidence="1">Single-pass type I membrane protein</topology>
    </subcellularLocation>
</comment>
<reference evidence="18" key="13">
    <citation type="journal article" date="2021" name="Toxicol. Lett.">
        <title>Exploration of zebrafish larvae as an alternative whole-animal model for nephrotoxicity testing.</title>
        <authorList>
            <person name="Bauer B."/>
            <person name="Liedtke D."/>
            <person name="Jarzina S."/>
            <person name="Stammler E."/>
            <person name="Kreisel K."/>
            <person name="Lalomia V."/>
            <person name="Diefenbacher M."/>
            <person name="Klopocki E."/>
            <person name="Mally A."/>
        </authorList>
    </citation>
    <scope>NUCLEOTIDE SEQUENCE</scope>
</reference>
<dbReference type="InterPro" id="IPR013106">
    <property type="entry name" value="Ig_V-set"/>
</dbReference>
<reference evidence="16" key="6">
    <citation type="submission" date="2012-02" db="UniProtKB">
        <authorList>
            <consortium name="Ensembl"/>
        </authorList>
    </citation>
    <scope>IDENTIFICATION</scope>
    <source>
        <strain evidence="16">Tuebingen</strain>
    </source>
</reference>
<dbReference type="InterPro" id="IPR036179">
    <property type="entry name" value="Ig-like_dom_sf"/>
</dbReference>
<dbReference type="EMBL" id="EF437151">
    <property type="protein sequence ID" value="ABP97434.1"/>
    <property type="molecule type" value="mRNA"/>
</dbReference>
<proteinExistence type="evidence at transcript level"/>
<comment type="similarity">
    <text evidence="9">Belongs to the immunoglobulin superfamily. TIM family.</text>
</comment>
<evidence type="ECO:0000256" key="5">
    <source>
        <dbReference type="ARBA" id="ARBA00023136"/>
    </source>
</evidence>
<dbReference type="InterPro" id="IPR007110">
    <property type="entry name" value="Ig-like_dom"/>
</dbReference>
<dbReference type="Bgee" id="ENSDARG00000040178">
    <property type="expression patterns" value="Expressed in spleen and 18 other cell types or tissues"/>
</dbReference>
<keyword evidence="7" id="KW-0325">Glycoprotein</keyword>
<dbReference type="Pfam" id="PF07686">
    <property type="entry name" value="V-set"/>
    <property type="match status" value="1"/>
</dbReference>